<dbReference type="Pfam" id="PF04542">
    <property type="entry name" value="Sigma70_r2"/>
    <property type="match status" value="1"/>
</dbReference>
<dbReference type="Gene3D" id="1.10.10.10">
    <property type="entry name" value="Winged helix-like DNA-binding domain superfamily/Winged helix DNA-binding domain"/>
    <property type="match status" value="1"/>
</dbReference>
<evidence type="ECO:0000256" key="3">
    <source>
        <dbReference type="ARBA" id="ARBA00023015"/>
    </source>
</evidence>
<feature type="domain" description="RNA polymerase sigma factor 70 region 4 type 2" evidence="8">
    <location>
        <begin position="110"/>
        <end position="159"/>
    </location>
</feature>
<dbReference type="Gene3D" id="1.10.1740.10">
    <property type="match status" value="1"/>
</dbReference>
<dbReference type="Proteomes" id="UP000516660">
    <property type="component" value="Chromosome"/>
</dbReference>
<dbReference type="PANTHER" id="PTHR30173">
    <property type="entry name" value="SIGMA 19 FACTOR"/>
    <property type="match status" value="1"/>
</dbReference>
<dbReference type="NCBIfam" id="NF007214">
    <property type="entry name" value="PRK09636.1"/>
    <property type="match status" value="1"/>
</dbReference>
<evidence type="ECO:0000259" key="7">
    <source>
        <dbReference type="Pfam" id="PF04542"/>
    </source>
</evidence>
<dbReference type="SUPFAM" id="SSF88946">
    <property type="entry name" value="Sigma2 domain of RNA polymerase sigma factors"/>
    <property type="match status" value="1"/>
</dbReference>
<name>A0A7L7Z602_9MICO</name>
<dbReference type="GO" id="GO:0016987">
    <property type="term" value="F:sigma factor activity"/>
    <property type="evidence" value="ECO:0007669"/>
    <property type="project" value="UniProtKB-KW"/>
</dbReference>
<dbReference type="InterPro" id="IPR052704">
    <property type="entry name" value="ECF_Sigma-70_Domain"/>
</dbReference>
<feature type="domain" description="RNA polymerase sigma-70 region 2" evidence="7">
    <location>
        <begin position="6"/>
        <end position="70"/>
    </location>
</feature>
<dbReference type="SUPFAM" id="SSF88659">
    <property type="entry name" value="Sigma3 and sigma4 domains of RNA polymerase sigma factors"/>
    <property type="match status" value="1"/>
</dbReference>
<feature type="region of interest" description="Disordered" evidence="6">
    <location>
        <begin position="80"/>
        <end position="99"/>
    </location>
</feature>
<evidence type="ECO:0000256" key="5">
    <source>
        <dbReference type="ARBA" id="ARBA00023163"/>
    </source>
</evidence>
<dbReference type="SUPFAM" id="SSF54427">
    <property type="entry name" value="NTF2-like"/>
    <property type="match status" value="1"/>
</dbReference>
<proteinExistence type="inferred from homology"/>
<dbReference type="InterPro" id="IPR013324">
    <property type="entry name" value="RNA_pol_sigma_r3/r4-like"/>
</dbReference>
<dbReference type="AlphaFoldDB" id="A0A7L7Z602"/>
<evidence type="ECO:0000256" key="6">
    <source>
        <dbReference type="SAM" id="MobiDB-lite"/>
    </source>
</evidence>
<dbReference type="InterPro" id="IPR013249">
    <property type="entry name" value="RNA_pol_sigma70_r4_t2"/>
</dbReference>
<gene>
    <name evidence="9" type="primary">sigJ</name>
    <name evidence="9" type="ORF">H9X71_05745</name>
</gene>
<keyword evidence="3" id="KW-0805">Transcription regulation</keyword>
<protein>
    <submittedName>
        <fullName evidence="9">RNA polymerase sigma factor SigJ</fullName>
    </submittedName>
</protein>
<dbReference type="KEGG" id="czh:H9X71_05745"/>
<comment type="subunit">
    <text evidence="2">Interacts transiently with the RNA polymerase catalytic core formed by RpoA, RpoB, RpoC and RpoZ (2 alpha, 1 beta, 1 beta' and 1 omega subunit) to form the RNA polymerase holoenzyme that can initiate transcription.</text>
</comment>
<sequence length="304" mass="32619">MTREQLFDRHRGLVFTIAYDITGQVTEAEDVTQETYLRWRTADADVRDGRAYLAAIAANLARNALRTTARRREDYVGGWLPEPLATGPSADASPDDPEQSAMRVDAVSTALLVVLQSLGDDERVAFLLREVFDFPYGEIAAVLDRSEAATRQLVHRARGRVRGGPPRNAVSPAEHGRVVERFLAAARTGDVEALLGLLAPGVTLLVDGGGKARAALRPIVGAERTARFVLGLAEKHGRTSIAVPAELNGLGAVLFAEDDAITTSFQFDVTDGVVQGVFVVRNPDKLRHLQSLSRGPAAAPAPPG</sequence>
<dbReference type="InterPro" id="IPR014284">
    <property type="entry name" value="RNA_pol_sigma-70_dom"/>
</dbReference>
<evidence type="ECO:0000313" key="9">
    <source>
        <dbReference type="EMBL" id="QOD45213.1"/>
    </source>
</evidence>
<dbReference type="NCBIfam" id="TIGR02937">
    <property type="entry name" value="sigma70-ECF"/>
    <property type="match status" value="1"/>
</dbReference>
<dbReference type="EMBL" id="CP061274">
    <property type="protein sequence ID" value="QOD45213.1"/>
    <property type="molecule type" value="Genomic_DNA"/>
</dbReference>
<dbReference type="InterPro" id="IPR007627">
    <property type="entry name" value="RNA_pol_sigma70_r2"/>
</dbReference>
<dbReference type="Gene3D" id="3.10.450.50">
    <property type="match status" value="1"/>
</dbReference>
<dbReference type="CDD" id="cd06171">
    <property type="entry name" value="Sigma70_r4"/>
    <property type="match status" value="1"/>
</dbReference>
<dbReference type="GO" id="GO:0003677">
    <property type="term" value="F:DNA binding"/>
    <property type="evidence" value="ECO:0007669"/>
    <property type="project" value="InterPro"/>
</dbReference>
<evidence type="ECO:0000256" key="1">
    <source>
        <dbReference type="ARBA" id="ARBA00010641"/>
    </source>
</evidence>
<keyword evidence="10" id="KW-1185">Reference proteome</keyword>
<dbReference type="InterPro" id="IPR036388">
    <property type="entry name" value="WH-like_DNA-bd_sf"/>
</dbReference>
<evidence type="ECO:0000313" key="10">
    <source>
        <dbReference type="Proteomes" id="UP000516660"/>
    </source>
</evidence>
<evidence type="ECO:0000256" key="4">
    <source>
        <dbReference type="ARBA" id="ARBA00023082"/>
    </source>
</evidence>
<accession>A0A7L7Z602</accession>
<dbReference type="PANTHER" id="PTHR30173:SF36">
    <property type="entry name" value="ECF RNA POLYMERASE SIGMA FACTOR SIGJ"/>
    <property type="match status" value="1"/>
</dbReference>
<evidence type="ECO:0000259" key="8">
    <source>
        <dbReference type="Pfam" id="PF08281"/>
    </source>
</evidence>
<keyword evidence="4" id="KW-0731">Sigma factor</keyword>
<dbReference type="InterPro" id="IPR032710">
    <property type="entry name" value="NTF2-like_dom_sf"/>
</dbReference>
<dbReference type="InterPro" id="IPR013325">
    <property type="entry name" value="RNA_pol_sigma_r2"/>
</dbReference>
<reference evidence="9 10" key="1">
    <citation type="submission" date="2020-08" db="EMBL/GenBank/DDBJ databases">
        <title>Description of Clavibacter zhangzhiyonge sp. nov., a phytopathogenic actinobacterium isolated from barley seeds, causing leaf brown spot and decline.</title>
        <authorList>
            <person name="Tian Q."/>
            <person name="Chuan J."/>
            <person name="Zhao W."/>
            <person name="Li X."/>
        </authorList>
    </citation>
    <scope>NUCLEOTIDE SEQUENCE [LARGE SCALE GENOMIC DNA]</scope>
    <source>
        <strain evidence="9 10">DM1</strain>
    </source>
</reference>
<keyword evidence="5" id="KW-0804">Transcription</keyword>
<organism evidence="9 10">
    <name type="scientific">Clavibacter zhangzhiyongii</name>
    <dbReference type="NCBI Taxonomy" id="2768071"/>
    <lineage>
        <taxon>Bacteria</taxon>
        <taxon>Bacillati</taxon>
        <taxon>Actinomycetota</taxon>
        <taxon>Actinomycetes</taxon>
        <taxon>Micrococcales</taxon>
        <taxon>Microbacteriaceae</taxon>
        <taxon>Clavibacter</taxon>
    </lineage>
</organism>
<comment type="similarity">
    <text evidence="1">Belongs to the sigma-70 factor family. ECF subfamily.</text>
</comment>
<evidence type="ECO:0000256" key="2">
    <source>
        <dbReference type="ARBA" id="ARBA00011344"/>
    </source>
</evidence>
<dbReference type="GO" id="GO:0006352">
    <property type="term" value="P:DNA-templated transcription initiation"/>
    <property type="evidence" value="ECO:0007669"/>
    <property type="project" value="InterPro"/>
</dbReference>
<dbReference type="Pfam" id="PF08281">
    <property type="entry name" value="Sigma70_r4_2"/>
    <property type="match status" value="1"/>
</dbReference>